<dbReference type="InterPro" id="IPR055647">
    <property type="entry name" value="DUF7223"/>
</dbReference>
<protein>
    <submittedName>
        <fullName evidence="4">Uncharacterized protein</fullName>
    </submittedName>
</protein>
<feature type="domain" description="DUF7029" evidence="2">
    <location>
        <begin position="99"/>
        <end position="204"/>
    </location>
</feature>
<name>A0AA39ZIU4_9PEZI</name>
<dbReference type="Gene3D" id="1.10.287.700">
    <property type="entry name" value="Helix hairpin bin"/>
    <property type="match status" value="1"/>
</dbReference>
<sequence length="561" mass="59823">MVRLHLHFAAALVHSISVLAGAIPHVAPNTIIDTRDVSSSSIEDTVLAKPNTVILKPIRFPRPGNTKRELRAAFSLKSEETLYWSGEDGTIAKLHIETAGDNENIVNLELIDDLITQVSCPETDGELKLTFAEEADFDEAEDIWQWVNKKPDNHFFLLVGDGACGSNTERIIYNVTGLIYNDEKETAILNVEQTTWKKAAHTFDLTVGRPAVPPREIEKRQFFKDAWNKIKDGFKKAGEKIKETANKVIGKVKEKVEEIPAVTVPVLGDPNPFDPVFNPDFSIPFESNLTAKTISLSRDQIDASATCVSCFTTGSLLIEARFAAKAFKLSEASVEVSLPDELAATAIVALKAQGSVLDGAALSQSIPIFEFSPAGIAIPGVLTLGPTVAISLGAELGELKGSLGVTLGGKASLPKGSTAKLDFLSETRMSKSGWEITFEEQPLKVDANVEARASAFLKGTIGVEVSVVETGFAAELTAKAPALSASLKMITSATCTACGNFQNGLQGSLNLGASVGVGLTRKTSGADVPLWSMNFGEANTLELAGFCEGFGPQGDQCLAVI</sequence>
<dbReference type="Proteomes" id="UP001174997">
    <property type="component" value="Unassembled WGS sequence"/>
</dbReference>
<accession>A0AA39ZIU4</accession>
<keyword evidence="5" id="KW-1185">Reference proteome</keyword>
<organism evidence="4 5">
    <name type="scientific">Cercophora samala</name>
    <dbReference type="NCBI Taxonomy" id="330535"/>
    <lineage>
        <taxon>Eukaryota</taxon>
        <taxon>Fungi</taxon>
        <taxon>Dikarya</taxon>
        <taxon>Ascomycota</taxon>
        <taxon>Pezizomycotina</taxon>
        <taxon>Sordariomycetes</taxon>
        <taxon>Sordariomycetidae</taxon>
        <taxon>Sordariales</taxon>
        <taxon>Lasiosphaeriaceae</taxon>
        <taxon>Cercophora</taxon>
    </lineage>
</organism>
<dbReference type="Pfam" id="PF23865">
    <property type="entry name" value="DUF7223"/>
    <property type="match status" value="1"/>
</dbReference>
<dbReference type="AlphaFoldDB" id="A0AA39ZIU4"/>
<dbReference type="InterPro" id="IPR054293">
    <property type="entry name" value="DUF7029"/>
</dbReference>
<feature type="signal peptide" evidence="1">
    <location>
        <begin position="1"/>
        <end position="20"/>
    </location>
</feature>
<dbReference type="EMBL" id="JAULSY010000017">
    <property type="protein sequence ID" value="KAK0671896.1"/>
    <property type="molecule type" value="Genomic_DNA"/>
</dbReference>
<evidence type="ECO:0000256" key="1">
    <source>
        <dbReference type="SAM" id="SignalP"/>
    </source>
</evidence>
<dbReference type="Pfam" id="PF22974">
    <property type="entry name" value="DUF7029"/>
    <property type="match status" value="1"/>
</dbReference>
<evidence type="ECO:0000313" key="5">
    <source>
        <dbReference type="Proteomes" id="UP001174997"/>
    </source>
</evidence>
<evidence type="ECO:0000259" key="3">
    <source>
        <dbReference type="Pfam" id="PF23865"/>
    </source>
</evidence>
<proteinExistence type="predicted"/>
<evidence type="ECO:0000313" key="4">
    <source>
        <dbReference type="EMBL" id="KAK0671896.1"/>
    </source>
</evidence>
<gene>
    <name evidence="4" type="ORF">QBC41DRAFT_42398</name>
</gene>
<evidence type="ECO:0000259" key="2">
    <source>
        <dbReference type="Pfam" id="PF22974"/>
    </source>
</evidence>
<reference evidence="4" key="1">
    <citation type="submission" date="2023-06" db="EMBL/GenBank/DDBJ databases">
        <title>Genome-scale phylogeny and comparative genomics of the fungal order Sordariales.</title>
        <authorList>
            <consortium name="Lawrence Berkeley National Laboratory"/>
            <person name="Hensen N."/>
            <person name="Bonometti L."/>
            <person name="Westerberg I."/>
            <person name="Brannstrom I.O."/>
            <person name="Guillou S."/>
            <person name="Cros-Aarteil S."/>
            <person name="Calhoun S."/>
            <person name="Haridas S."/>
            <person name="Kuo A."/>
            <person name="Mondo S."/>
            <person name="Pangilinan J."/>
            <person name="Riley R."/>
            <person name="Labutti K."/>
            <person name="Andreopoulos B."/>
            <person name="Lipzen A."/>
            <person name="Chen C."/>
            <person name="Yanf M."/>
            <person name="Daum C."/>
            <person name="Ng V."/>
            <person name="Clum A."/>
            <person name="Steindorff A."/>
            <person name="Ohm R."/>
            <person name="Martin F."/>
            <person name="Silar P."/>
            <person name="Natvig D."/>
            <person name="Lalanne C."/>
            <person name="Gautier V."/>
            <person name="Ament-Velasquez S.L."/>
            <person name="Kruys A."/>
            <person name="Hutchinson M.I."/>
            <person name="Powell A.J."/>
            <person name="Barry K."/>
            <person name="Miller A.N."/>
            <person name="Grigoriev I.V."/>
            <person name="Debuchy R."/>
            <person name="Gladieux P."/>
            <person name="Thoren M.H."/>
            <person name="Johannesson H."/>
        </authorList>
    </citation>
    <scope>NUCLEOTIDE SEQUENCE</scope>
    <source>
        <strain evidence="4">CBS 307.81</strain>
    </source>
</reference>
<keyword evidence="1" id="KW-0732">Signal</keyword>
<comment type="caution">
    <text evidence="4">The sequence shown here is derived from an EMBL/GenBank/DDBJ whole genome shotgun (WGS) entry which is preliminary data.</text>
</comment>
<feature type="chain" id="PRO_5041372105" evidence="1">
    <location>
        <begin position="21"/>
        <end position="561"/>
    </location>
</feature>
<feature type="domain" description="DUF7223" evidence="3">
    <location>
        <begin position="285"/>
        <end position="517"/>
    </location>
</feature>